<keyword evidence="2" id="KW-0479">Metal-binding</keyword>
<dbReference type="Gene3D" id="2.40.40.20">
    <property type="match status" value="1"/>
</dbReference>
<dbReference type="Pfam" id="PF00384">
    <property type="entry name" value="Molybdopterin"/>
    <property type="match status" value="1"/>
</dbReference>
<dbReference type="CDD" id="cd02766">
    <property type="entry name" value="MopB_3"/>
    <property type="match status" value="1"/>
</dbReference>
<dbReference type="GO" id="GO:0043546">
    <property type="term" value="F:molybdopterin cofactor binding"/>
    <property type="evidence" value="ECO:0007669"/>
    <property type="project" value="InterPro"/>
</dbReference>
<dbReference type="SUPFAM" id="SSF53706">
    <property type="entry name" value="Formate dehydrogenase/DMSO reductase, domains 1-3"/>
    <property type="match status" value="1"/>
</dbReference>
<dbReference type="PANTHER" id="PTHR43742:SF6">
    <property type="entry name" value="OXIDOREDUCTASE YYAE-RELATED"/>
    <property type="match status" value="1"/>
</dbReference>
<keyword evidence="3" id="KW-0408">Iron</keyword>
<evidence type="ECO:0000256" key="3">
    <source>
        <dbReference type="ARBA" id="ARBA00023004"/>
    </source>
</evidence>
<dbReference type="CDD" id="cd02786">
    <property type="entry name" value="MopB_CT_3"/>
    <property type="match status" value="1"/>
</dbReference>
<dbReference type="STRING" id="285458.BGM19_29300"/>
<proteinExistence type="inferred from homology"/>
<gene>
    <name evidence="7" type="ORF">AS594_07805</name>
</gene>
<dbReference type="GO" id="GO:0016491">
    <property type="term" value="F:oxidoreductase activity"/>
    <property type="evidence" value="ECO:0007669"/>
    <property type="project" value="InterPro"/>
</dbReference>
<dbReference type="AlphaFoldDB" id="A0A1E5P4D3"/>
<protein>
    <submittedName>
        <fullName evidence="7">Molybdopterin oxidoreductase</fullName>
    </submittedName>
</protein>
<evidence type="ECO:0000256" key="5">
    <source>
        <dbReference type="SAM" id="MobiDB-lite"/>
    </source>
</evidence>
<dbReference type="SMART" id="SM00926">
    <property type="entry name" value="Molybdop_Fe4S4"/>
    <property type="match status" value="1"/>
</dbReference>
<dbReference type="InterPro" id="IPR006657">
    <property type="entry name" value="MoPterin_dinucl-bd_dom"/>
</dbReference>
<dbReference type="Gene3D" id="2.20.25.90">
    <property type="entry name" value="ADC-like domains"/>
    <property type="match status" value="1"/>
</dbReference>
<dbReference type="SUPFAM" id="SSF50692">
    <property type="entry name" value="ADC-like"/>
    <property type="match status" value="1"/>
</dbReference>
<evidence type="ECO:0000313" key="7">
    <source>
        <dbReference type="EMBL" id="OEJ24410.1"/>
    </source>
</evidence>
<feature type="compositionally biased region" description="Basic and acidic residues" evidence="5">
    <location>
        <begin position="675"/>
        <end position="692"/>
    </location>
</feature>
<dbReference type="PANTHER" id="PTHR43742">
    <property type="entry name" value="TRIMETHYLAMINE-N-OXIDE REDUCTASE"/>
    <property type="match status" value="1"/>
</dbReference>
<dbReference type="InterPro" id="IPR009010">
    <property type="entry name" value="Asp_de-COase-like_dom_sf"/>
</dbReference>
<comment type="similarity">
    <text evidence="1">Belongs to the prokaryotic molybdopterin-containing oxidoreductase family.</text>
</comment>
<comment type="caution">
    <text evidence="7">The sequence shown here is derived from an EMBL/GenBank/DDBJ whole genome shotgun (WGS) entry which is preliminary data.</text>
</comment>
<dbReference type="Gene3D" id="3.40.228.10">
    <property type="entry name" value="Dimethylsulfoxide Reductase, domain 2"/>
    <property type="match status" value="1"/>
</dbReference>
<dbReference type="Proteomes" id="UP000095759">
    <property type="component" value="Unassembled WGS sequence"/>
</dbReference>
<dbReference type="Gene3D" id="3.30.2070.10">
    <property type="entry name" value="Formate dehydrogenase/DMSO reductase"/>
    <property type="match status" value="1"/>
</dbReference>
<dbReference type="InterPro" id="IPR050612">
    <property type="entry name" value="Prok_Mopterin_Oxidored"/>
</dbReference>
<evidence type="ECO:0000313" key="8">
    <source>
        <dbReference type="Proteomes" id="UP000095759"/>
    </source>
</evidence>
<dbReference type="InterPro" id="IPR037920">
    <property type="entry name" value="YoaE_C"/>
</dbReference>
<dbReference type="GO" id="GO:0051536">
    <property type="term" value="F:iron-sulfur cluster binding"/>
    <property type="evidence" value="ECO:0007669"/>
    <property type="project" value="UniProtKB-KW"/>
</dbReference>
<accession>A0A1E5P4D3</accession>
<evidence type="ECO:0000256" key="1">
    <source>
        <dbReference type="ARBA" id="ARBA00010312"/>
    </source>
</evidence>
<keyword evidence="4" id="KW-0411">Iron-sulfur</keyword>
<feature type="region of interest" description="Disordered" evidence="5">
    <location>
        <begin position="667"/>
        <end position="692"/>
    </location>
</feature>
<dbReference type="InterPro" id="IPR006963">
    <property type="entry name" value="Mopterin_OxRdtase_4Fe-4S_dom"/>
</dbReference>
<evidence type="ECO:0000256" key="2">
    <source>
        <dbReference type="ARBA" id="ARBA00022723"/>
    </source>
</evidence>
<dbReference type="GO" id="GO:0046872">
    <property type="term" value="F:metal ion binding"/>
    <property type="evidence" value="ECO:0007669"/>
    <property type="project" value="UniProtKB-KW"/>
</dbReference>
<dbReference type="InterPro" id="IPR006656">
    <property type="entry name" value="Mopterin_OxRdtase"/>
</dbReference>
<organism evidence="7 8">
    <name type="scientific">Streptomyces agglomeratus</name>
    <dbReference type="NCBI Taxonomy" id="285458"/>
    <lineage>
        <taxon>Bacteria</taxon>
        <taxon>Bacillati</taxon>
        <taxon>Actinomycetota</taxon>
        <taxon>Actinomycetes</taxon>
        <taxon>Kitasatosporales</taxon>
        <taxon>Streptomycetaceae</taxon>
        <taxon>Streptomyces</taxon>
    </lineage>
</organism>
<dbReference type="RefSeq" id="WP_069926285.1">
    <property type="nucleotide sequence ID" value="NZ_MEHI01000001.1"/>
</dbReference>
<reference evidence="7 8" key="1">
    <citation type="submission" date="2016-08" db="EMBL/GenBank/DDBJ databases">
        <title>Complete genome sequence of Streptomyces agglomeratus strain 6-3-2, a novel anti-MRSA actinomycete isolated from Wuli of Tebit, China.</title>
        <authorList>
            <person name="Chen X."/>
        </authorList>
    </citation>
    <scope>NUCLEOTIDE SEQUENCE [LARGE SCALE GENOMIC DNA]</scope>
    <source>
        <strain evidence="7 8">6-3-2</strain>
    </source>
</reference>
<evidence type="ECO:0000259" key="6">
    <source>
        <dbReference type="PROSITE" id="PS51669"/>
    </source>
</evidence>
<dbReference type="Gene3D" id="3.40.50.740">
    <property type="match status" value="1"/>
</dbReference>
<evidence type="ECO:0000256" key="4">
    <source>
        <dbReference type="ARBA" id="ARBA00023014"/>
    </source>
</evidence>
<feature type="domain" description="4Fe-4S Mo/W bis-MGD-type" evidence="6">
    <location>
        <begin position="4"/>
        <end position="61"/>
    </location>
</feature>
<dbReference type="PROSITE" id="PS51669">
    <property type="entry name" value="4FE4S_MOW_BIS_MGD"/>
    <property type="match status" value="1"/>
</dbReference>
<dbReference type="EMBL" id="MEHJ01000001">
    <property type="protein sequence ID" value="OEJ24410.1"/>
    <property type="molecule type" value="Genomic_DNA"/>
</dbReference>
<dbReference type="Pfam" id="PF04879">
    <property type="entry name" value="Molybdop_Fe4S4"/>
    <property type="match status" value="1"/>
</dbReference>
<name>A0A1E5P4D3_9ACTN</name>
<dbReference type="Pfam" id="PF01568">
    <property type="entry name" value="Molydop_binding"/>
    <property type="match status" value="1"/>
</dbReference>
<keyword evidence="8" id="KW-1185">Reference proteome</keyword>
<sequence>MTESKTVPGACPLDCPDGCSWLLTIENGAAVDMRGNPDHPYTQGALCVKVNQFLEHTRAPDRLLYPLRRVGAKGEGKFERITWDEALTEMAQRLTGIVDRYGGEAIWPYQGTGTLGFLQGLQGRAGSRLWNVLGASEHDMTICSIAGLAGLEYTLGTSRGLDPEGLRDSRLILLWGTNTLSSGHHLWKPIQQARRAGAQVVAIDPVRTRTAQQADEHVAPLPGTDAALALGLLHVVVTMGAEDRAYLERHTVGWEQFRERVMEFTPARVARLTGLDEAVIVSLGERLATTRPTAIRVAQGIQRHAGGGTAVRTLACIPGVTGDWALPGGGLHYTTDGYFGGNREALYRDDLRPGPVRSLSMTRLAEGLLEAADPPVKALVVYGANPVASSPDQNRIRRGLEREDLFTVVMDHFQTDTADYADLVLPATMQPEHMDLHDGYGHLYLTWNEPAVPPPGECLSTTETFRRLARHMGLTEPSLYDSDEELARQLLDSEHPSLEGITLEHLRKNGWARLAYPASFAPYKDGFPTPSGKLEFLSERAAAEGLDPLAGFTPAREVSDPELAGRYPLVLLSGASHFFLNTVFGNKPKLRRRAGDPYVVLHPLDAAARGITAGDPVRVFNARGSFTAAARVDDTVRPGVASSPKGHWPKLHDGFGVNATTEERDADMGGGAVFHDNRVEVEPIDRPSRDED</sequence>